<dbReference type="STRING" id="637905.SVI_1122"/>
<dbReference type="EMBL" id="AP011177">
    <property type="protein sequence ID" value="BAJ01093.1"/>
    <property type="molecule type" value="Genomic_DNA"/>
</dbReference>
<gene>
    <name evidence="1" type="ordered locus">SVI_1122</name>
</gene>
<evidence type="ECO:0000313" key="1">
    <source>
        <dbReference type="EMBL" id="BAJ01093.1"/>
    </source>
</evidence>
<reference evidence="2" key="1">
    <citation type="journal article" date="2010" name="Mol. Biosyst.">
        <title>Complete genome sequence and comparative analysis of Shewanella violacea, a psychrophilic and piezophilic bacterium from deep sea floor sediments.</title>
        <authorList>
            <person name="Aono E."/>
            <person name="Baba T."/>
            <person name="Ara T."/>
            <person name="Nishi T."/>
            <person name="Nakamichi T."/>
            <person name="Inamoto E."/>
            <person name="Toyonaga H."/>
            <person name="Hasegawa M."/>
            <person name="Takai Y."/>
            <person name="Okumura Y."/>
            <person name="Baba M."/>
            <person name="Tomita M."/>
            <person name="Kato C."/>
            <person name="Oshima T."/>
            <person name="Nakasone K."/>
            <person name="Mori H."/>
        </authorList>
    </citation>
    <scope>NUCLEOTIDE SEQUENCE [LARGE SCALE GENOMIC DNA]</scope>
    <source>
        <strain evidence="2">JCM 10179 / CIP 106290 / LMG 19151 / DSS12</strain>
    </source>
</reference>
<protein>
    <submittedName>
        <fullName evidence="1">Uncharacterized protein</fullName>
    </submittedName>
</protein>
<name>D4ZHE4_SHEVD</name>
<sequence>MMQLESNCNDYQLSRYGKIKIPYLPLSDSLHASLASNSIFYKKTS</sequence>
<accession>D4ZHE4</accession>
<dbReference type="Proteomes" id="UP000002350">
    <property type="component" value="Chromosome"/>
</dbReference>
<dbReference type="AlphaFoldDB" id="D4ZHE4"/>
<evidence type="ECO:0000313" key="2">
    <source>
        <dbReference type="Proteomes" id="UP000002350"/>
    </source>
</evidence>
<dbReference type="KEGG" id="svo:SVI_1122"/>
<organism evidence="1 2">
    <name type="scientific">Shewanella violacea (strain JCM 10179 / CIP 106290 / LMG 19151 / DSS12)</name>
    <dbReference type="NCBI Taxonomy" id="637905"/>
    <lineage>
        <taxon>Bacteria</taxon>
        <taxon>Pseudomonadati</taxon>
        <taxon>Pseudomonadota</taxon>
        <taxon>Gammaproteobacteria</taxon>
        <taxon>Alteromonadales</taxon>
        <taxon>Shewanellaceae</taxon>
        <taxon>Shewanella</taxon>
    </lineage>
</organism>
<dbReference type="HOGENOM" id="CLU_3205231_0_0_6"/>
<proteinExistence type="predicted"/>
<keyword evidence="2" id="KW-1185">Reference proteome</keyword>